<keyword evidence="2" id="KW-1185">Reference proteome</keyword>
<proteinExistence type="predicted"/>
<dbReference type="AlphaFoldDB" id="A0AAE1DPN6"/>
<gene>
    <name evidence="1" type="ORF">RRG08_021786</name>
</gene>
<evidence type="ECO:0000313" key="1">
    <source>
        <dbReference type="EMBL" id="KAK3777675.1"/>
    </source>
</evidence>
<comment type="caution">
    <text evidence="1">The sequence shown here is derived from an EMBL/GenBank/DDBJ whole genome shotgun (WGS) entry which is preliminary data.</text>
</comment>
<reference evidence="1" key="1">
    <citation type="journal article" date="2023" name="G3 (Bethesda)">
        <title>A reference genome for the long-term kleptoplast-retaining sea slug Elysia crispata morphotype clarki.</title>
        <authorList>
            <person name="Eastman K.E."/>
            <person name="Pendleton A.L."/>
            <person name="Shaikh M.A."/>
            <person name="Suttiyut T."/>
            <person name="Ogas R."/>
            <person name="Tomko P."/>
            <person name="Gavelis G."/>
            <person name="Widhalm J.R."/>
            <person name="Wisecaver J.H."/>
        </authorList>
    </citation>
    <scope>NUCLEOTIDE SEQUENCE</scope>
    <source>
        <strain evidence="1">ECLA1</strain>
    </source>
</reference>
<evidence type="ECO:0000313" key="2">
    <source>
        <dbReference type="Proteomes" id="UP001283361"/>
    </source>
</evidence>
<sequence>MHNHQRWTAWSQRAHNNSAIWRLAPTRAKLCHSMVVSRKTGISLSKDNTVECELSMRMSLCQRAFSGVQAYCWYQLVLTNHDVIKDNRRRFHRLDGNRFFLQAQICSVNCFSRAQWN</sequence>
<accession>A0AAE1DPN6</accession>
<dbReference type="EMBL" id="JAWDGP010003066">
    <property type="protein sequence ID" value="KAK3777675.1"/>
    <property type="molecule type" value="Genomic_DNA"/>
</dbReference>
<organism evidence="1 2">
    <name type="scientific">Elysia crispata</name>
    <name type="common">lettuce slug</name>
    <dbReference type="NCBI Taxonomy" id="231223"/>
    <lineage>
        <taxon>Eukaryota</taxon>
        <taxon>Metazoa</taxon>
        <taxon>Spiralia</taxon>
        <taxon>Lophotrochozoa</taxon>
        <taxon>Mollusca</taxon>
        <taxon>Gastropoda</taxon>
        <taxon>Heterobranchia</taxon>
        <taxon>Euthyneura</taxon>
        <taxon>Panpulmonata</taxon>
        <taxon>Sacoglossa</taxon>
        <taxon>Placobranchoidea</taxon>
        <taxon>Plakobranchidae</taxon>
        <taxon>Elysia</taxon>
    </lineage>
</organism>
<name>A0AAE1DPN6_9GAST</name>
<protein>
    <submittedName>
        <fullName evidence="1">Uncharacterized protein</fullName>
    </submittedName>
</protein>
<dbReference type="Proteomes" id="UP001283361">
    <property type="component" value="Unassembled WGS sequence"/>
</dbReference>